<protein>
    <submittedName>
        <fullName evidence="3">Type 4a pilus biogenesis protein PilO</fullName>
    </submittedName>
</protein>
<name>A0ABT0E5T4_9GAMM</name>
<dbReference type="PIRSF" id="PIRSF016482">
    <property type="entry name" value="PilO"/>
    <property type="match status" value="1"/>
</dbReference>
<reference evidence="3" key="1">
    <citation type="submission" date="2022-04" db="EMBL/GenBank/DDBJ databases">
        <title>Alcanivorax sp. CY1518 draft genome sequence.</title>
        <authorList>
            <person name="Zhao G."/>
            <person name="An M."/>
        </authorList>
    </citation>
    <scope>NUCLEOTIDE SEQUENCE</scope>
    <source>
        <strain evidence="3">CY1518</strain>
    </source>
</reference>
<keyword evidence="2" id="KW-0812">Transmembrane</keyword>
<dbReference type="Proteomes" id="UP001165524">
    <property type="component" value="Unassembled WGS sequence"/>
</dbReference>
<comment type="caution">
    <text evidence="3">The sequence shown here is derived from an EMBL/GenBank/DDBJ whole genome shotgun (WGS) entry which is preliminary data.</text>
</comment>
<proteinExistence type="predicted"/>
<sequence>MKASDLKDIDIQELFEKLQNLDMENVGSWPAPVKIGAAVIVLALVLVLGYSFSITGLNDQLSRAQAEESNLMQQLESRAHRAHNLDQYREQLAEMEETFGTLLQQLPRETEVPGLLEDITHTGLGSGLEFDKIELAKETQREFYAELPIQITVRGDYHGFGAFVSGVAALPRIVTLHDFEINAPASRGRGGSPEATNLLAMNITAKTYRYATAPPPAPANRNTRRR</sequence>
<dbReference type="InterPro" id="IPR014717">
    <property type="entry name" value="Transl_elong_EF1B/ribsomal_bS6"/>
</dbReference>
<dbReference type="EMBL" id="JALKII010000002">
    <property type="protein sequence ID" value="MCK0537188.1"/>
    <property type="molecule type" value="Genomic_DNA"/>
</dbReference>
<keyword evidence="4" id="KW-1185">Reference proteome</keyword>
<dbReference type="Pfam" id="PF04350">
    <property type="entry name" value="PilO"/>
    <property type="match status" value="1"/>
</dbReference>
<dbReference type="InterPro" id="IPR007445">
    <property type="entry name" value="PilO"/>
</dbReference>
<organism evidence="3 4">
    <name type="scientific">Alcanivorax quisquiliarum</name>
    <dbReference type="NCBI Taxonomy" id="2933565"/>
    <lineage>
        <taxon>Bacteria</taxon>
        <taxon>Pseudomonadati</taxon>
        <taxon>Pseudomonadota</taxon>
        <taxon>Gammaproteobacteria</taxon>
        <taxon>Oceanospirillales</taxon>
        <taxon>Alcanivoracaceae</taxon>
        <taxon>Alcanivorax</taxon>
    </lineage>
</organism>
<keyword evidence="2" id="KW-1133">Transmembrane helix</keyword>
<dbReference type="Gene3D" id="3.30.70.60">
    <property type="match status" value="1"/>
</dbReference>
<keyword evidence="1" id="KW-0175">Coiled coil</keyword>
<accession>A0ABT0E5T4</accession>
<evidence type="ECO:0000256" key="1">
    <source>
        <dbReference type="SAM" id="Coils"/>
    </source>
</evidence>
<feature type="transmembrane region" description="Helical" evidence="2">
    <location>
        <begin position="35"/>
        <end position="57"/>
    </location>
</feature>
<dbReference type="RefSeq" id="WP_246950015.1">
    <property type="nucleotide sequence ID" value="NZ_JALKII010000002.1"/>
</dbReference>
<keyword evidence="2" id="KW-0472">Membrane</keyword>
<evidence type="ECO:0000256" key="2">
    <source>
        <dbReference type="SAM" id="Phobius"/>
    </source>
</evidence>
<gene>
    <name evidence="3" type="ORF">MU846_05640</name>
</gene>
<dbReference type="PANTHER" id="PTHR39555">
    <property type="entry name" value="FIMBRIAL ASSEMBLY PROTEIN PILO-LIKE PROTEIN-RELATED"/>
    <property type="match status" value="1"/>
</dbReference>
<feature type="coiled-coil region" evidence="1">
    <location>
        <begin position="54"/>
        <end position="105"/>
    </location>
</feature>
<dbReference type="Gene3D" id="1.10.287.540">
    <property type="entry name" value="Helix hairpin bin"/>
    <property type="match status" value="1"/>
</dbReference>
<evidence type="ECO:0000313" key="4">
    <source>
        <dbReference type="Proteomes" id="UP001165524"/>
    </source>
</evidence>
<dbReference type="PANTHER" id="PTHR39555:SF1">
    <property type="entry name" value="TYPE IV PILUS INNER MEMBRANE COMPONENT PILO"/>
    <property type="match status" value="1"/>
</dbReference>
<evidence type="ECO:0000313" key="3">
    <source>
        <dbReference type="EMBL" id="MCK0537188.1"/>
    </source>
</evidence>